<organism evidence="1 2">
    <name type="scientific">Streptomyces hoynatensis</name>
    <dbReference type="NCBI Taxonomy" id="1141874"/>
    <lineage>
        <taxon>Bacteria</taxon>
        <taxon>Bacillati</taxon>
        <taxon>Actinomycetota</taxon>
        <taxon>Actinomycetes</taxon>
        <taxon>Kitasatosporales</taxon>
        <taxon>Streptomycetaceae</taxon>
        <taxon>Streptomyces</taxon>
    </lineage>
</organism>
<evidence type="ECO:0000313" key="1">
    <source>
        <dbReference type="EMBL" id="RKN39277.1"/>
    </source>
</evidence>
<dbReference type="RefSeq" id="WP_120682503.1">
    <property type="nucleotide sequence ID" value="NZ_RBAL01000014.1"/>
</dbReference>
<comment type="caution">
    <text evidence="1">The sequence shown here is derived from an EMBL/GenBank/DDBJ whole genome shotgun (WGS) entry which is preliminary data.</text>
</comment>
<proteinExistence type="predicted"/>
<reference evidence="1 2" key="1">
    <citation type="journal article" date="2014" name="Int. J. Syst. Evol. Microbiol.">
        <title>Streptomyces hoynatensis sp. nov., isolated from deep marine sediment.</title>
        <authorList>
            <person name="Veyisoglu A."/>
            <person name="Sahin N."/>
        </authorList>
    </citation>
    <scope>NUCLEOTIDE SEQUENCE [LARGE SCALE GENOMIC DNA]</scope>
    <source>
        <strain evidence="1 2">KCTC 29097</strain>
    </source>
</reference>
<name>A0A3A9YVM3_9ACTN</name>
<evidence type="ECO:0000313" key="2">
    <source>
        <dbReference type="Proteomes" id="UP000272474"/>
    </source>
</evidence>
<dbReference type="AlphaFoldDB" id="A0A3A9YVM3"/>
<dbReference type="OrthoDB" id="4191074at2"/>
<sequence length="139" mass="14975">MAREYRYRFRAPGGRGGLAADLRAEAHVPPAPVERGVRVHRGVSLAVPDGLYWRDAAWLAAGVDLSGPALAERFPAGLLIEVHELTYPLADYRSEAAALAMDGWLRAEFGLPATGAGVSATSGGLAFQWGEHRDPLRER</sequence>
<dbReference type="Proteomes" id="UP000272474">
    <property type="component" value="Unassembled WGS sequence"/>
</dbReference>
<gene>
    <name evidence="1" type="ORF">D7294_22180</name>
</gene>
<dbReference type="EMBL" id="RBAL01000014">
    <property type="protein sequence ID" value="RKN39277.1"/>
    <property type="molecule type" value="Genomic_DNA"/>
</dbReference>
<keyword evidence="2" id="KW-1185">Reference proteome</keyword>
<accession>A0A3A9YVM3</accession>
<protein>
    <submittedName>
        <fullName evidence="1">Uncharacterized protein</fullName>
    </submittedName>
</protein>